<dbReference type="SUPFAM" id="SSF46785">
    <property type="entry name" value="Winged helix' DNA-binding domain"/>
    <property type="match status" value="1"/>
</dbReference>
<dbReference type="InterPro" id="IPR011991">
    <property type="entry name" value="ArsR-like_HTH"/>
</dbReference>
<evidence type="ECO:0000313" key="2">
    <source>
        <dbReference type="EMBL" id="WWM66071.1"/>
    </source>
</evidence>
<sequence>MSLASVLFPDYRRKVLALLLLHPESSYHQREIARLTETQSGTLSRELVKLVAAGLAVKTRVGNQQHYRANRECPIFEELASILRKTSGLTDILAEALSPIADRISAAFVFGSMASGKASAGSDIDLMILGTVTFREVVASLYPCQETLGREINPKVYQREEWQRLLAEGGAFITDLLEKPKVFVIGDASYLSQGRTDDPG</sequence>
<dbReference type="Proteomes" id="UP001372714">
    <property type="component" value="Chromosome"/>
</dbReference>
<dbReference type="InterPro" id="IPR036390">
    <property type="entry name" value="WH_DNA-bd_sf"/>
</dbReference>
<dbReference type="CDD" id="cd05403">
    <property type="entry name" value="NT_KNTase_like"/>
    <property type="match status" value="1"/>
</dbReference>
<dbReference type="Gene3D" id="1.10.10.10">
    <property type="entry name" value="Winged helix-like DNA-binding domain superfamily/Winged helix DNA-binding domain"/>
    <property type="match status" value="1"/>
</dbReference>
<accession>A0ABZ2FML0</accession>
<evidence type="ECO:0000313" key="3">
    <source>
        <dbReference type="Proteomes" id="UP001372714"/>
    </source>
</evidence>
<dbReference type="RefSeq" id="WP_017642669.1">
    <property type="nucleotide sequence ID" value="NZ_CP145723.1"/>
</dbReference>
<evidence type="ECO:0000259" key="1">
    <source>
        <dbReference type="Pfam" id="PF18765"/>
    </source>
</evidence>
<dbReference type="InterPro" id="IPR036388">
    <property type="entry name" value="WH-like_DNA-bd_sf"/>
</dbReference>
<organism evidence="2 3">
    <name type="scientific">Pseudomonas benzopyrenica</name>
    <dbReference type="NCBI Taxonomy" id="2993566"/>
    <lineage>
        <taxon>Bacteria</taxon>
        <taxon>Pseudomonadati</taxon>
        <taxon>Pseudomonadota</taxon>
        <taxon>Gammaproteobacteria</taxon>
        <taxon>Pseudomonadales</taxon>
        <taxon>Pseudomonadaceae</taxon>
        <taxon>Pseudomonas</taxon>
    </lineage>
</organism>
<proteinExistence type="predicted"/>
<dbReference type="CDD" id="cd00090">
    <property type="entry name" value="HTH_ARSR"/>
    <property type="match status" value="1"/>
</dbReference>
<keyword evidence="3" id="KW-1185">Reference proteome</keyword>
<dbReference type="InterPro" id="IPR043519">
    <property type="entry name" value="NT_sf"/>
</dbReference>
<dbReference type="EMBL" id="CP145723">
    <property type="protein sequence ID" value="WWM66071.1"/>
    <property type="molecule type" value="Genomic_DNA"/>
</dbReference>
<dbReference type="InterPro" id="IPR041633">
    <property type="entry name" value="Polbeta"/>
</dbReference>
<protein>
    <submittedName>
        <fullName evidence="2">Nucleotidyltransferase domain-containing protein</fullName>
    </submittedName>
</protein>
<dbReference type="Gene3D" id="3.30.460.10">
    <property type="entry name" value="Beta Polymerase, domain 2"/>
    <property type="match status" value="1"/>
</dbReference>
<dbReference type="Pfam" id="PF18765">
    <property type="entry name" value="Polbeta"/>
    <property type="match status" value="1"/>
</dbReference>
<gene>
    <name evidence="2" type="ORF">V6W80_20490</name>
</gene>
<name>A0ABZ2FML0_9PSED</name>
<reference evidence="2 3" key="1">
    <citation type="submission" date="2024-02" db="EMBL/GenBank/DDBJ databases">
        <title>The whole genome sequence of Pseudomonas benzopyrenica MLY92.</title>
        <authorList>
            <person name="Liu Y."/>
        </authorList>
    </citation>
    <scope>NUCLEOTIDE SEQUENCE [LARGE SCALE GENOMIC DNA]</scope>
    <source>
        <strain evidence="2 3">MLY92</strain>
    </source>
</reference>
<dbReference type="SUPFAM" id="SSF81301">
    <property type="entry name" value="Nucleotidyltransferase"/>
    <property type="match status" value="1"/>
</dbReference>
<feature type="domain" description="Polymerase beta nucleotidyltransferase" evidence="1">
    <location>
        <begin position="102"/>
        <end position="133"/>
    </location>
</feature>